<evidence type="ECO:0000256" key="1">
    <source>
        <dbReference type="SAM" id="Phobius"/>
    </source>
</evidence>
<sequence length="46" mass="5330">MAEKTKKKEPRSKFWYVTHIAAWAMLIVTVLSAVIYGVILIMQYNS</sequence>
<keyword evidence="3" id="KW-1185">Reference proteome</keyword>
<comment type="caution">
    <text evidence="2">The sequence shown here is derived from an EMBL/GenBank/DDBJ whole genome shotgun (WGS) entry which is preliminary data.</text>
</comment>
<dbReference type="InterPro" id="IPR025270">
    <property type="entry name" value="DUF4044"/>
</dbReference>
<keyword evidence="1" id="KW-0812">Transmembrane</keyword>
<evidence type="ECO:0000313" key="2">
    <source>
        <dbReference type="EMBL" id="MFD1432529.1"/>
    </source>
</evidence>
<name>A0ABW4CQN2_9LACO</name>
<keyword evidence="1" id="KW-1133">Transmembrane helix</keyword>
<proteinExistence type="predicted"/>
<keyword evidence="1" id="KW-0472">Membrane</keyword>
<protein>
    <submittedName>
        <fullName evidence="2">DUF4044 domain-containing protein</fullName>
    </submittedName>
</protein>
<feature type="transmembrane region" description="Helical" evidence="1">
    <location>
        <begin position="20"/>
        <end position="44"/>
    </location>
</feature>
<accession>A0ABW4CQN2</accession>
<dbReference type="RefSeq" id="WP_164510056.1">
    <property type="nucleotide sequence ID" value="NZ_JBHTOG010000039.1"/>
</dbReference>
<dbReference type="Pfam" id="PF13253">
    <property type="entry name" value="DUF4044"/>
    <property type="match status" value="1"/>
</dbReference>
<dbReference type="EMBL" id="JBHTOG010000039">
    <property type="protein sequence ID" value="MFD1432529.1"/>
    <property type="molecule type" value="Genomic_DNA"/>
</dbReference>
<dbReference type="Proteomes" id="UP001597192">
    <property type="component" value="Unassembled WGS sequence"/>
</dbReference>
<organism evidence="2 3">
    <name type="scientific">Lacticaseibacillus yichunensis</name>
    <dbReference type="NCBI Taxonomy" id="2486015"/>
    <lineage>
        <taxon>Bacteria</taxon>
        <taxon>Bacillati</taxon>
        <taxon>Bacillota</taxon>
        <taxon>Bacilli</taxon>
        <taxon>Lactobacillales</taxon>
        <taxon>Lactobacillaceae</taxon>
        <taxon>Lacticaseibacillus</taxon>
    </lineage>
</organism>
<gene>
    <name evidence="2" type="ORF">ACFQ47_07515</name>
</gene>
<evidence type="ECO:0000313" key="3">
    <source>
        <dbReference type="Proteomes" id="UP001597192"/>
    </source>
</evidence>
<reference evidence="3" key="1">
    <citation type="journal article" date="2019" name="Int. J. Syst. Evol. Microbiol.">
        <title>The Global Catalogue of Microorganisms (GCM) 10K type strain sequencing project: providing services to taxonomists for standard genome sequencing and annotation.</title>
        <authorList>
            <consortium name="The Broad Institute Genomics Platform"/>
            <consortium name="The Broad Institute Genome Sequencing Center for Infectious Disease"/>
            <person name="Wu L."/>
            <person name="Ma J."/>
        </authorList>
    </citation>
    <scope>NUCLEOTIDE SEQUENCE [LARGE SCALE GENOMIC DNA]</scope>
    <source>
        <strain evidence="3">CCM 8947</strain>
    </source>
</reference>